<gene>
    <name evidence="1" type="ORF">CWO07_26670</name>
</gene>
<accession>A0A2T5DYE5</accession>
<dbReference type="AlphaFoldDB" id="A0A2T5DYE5"/>
<evidence type="ECO:0000313" key="2">
    <source>
        <dbReference type="Proteomes" id="UP000244197"/>
    </source>
</evidence>
<sequence length="74" mass="8879">MLRNIWLLIKLPFNLITLFFIGLERFLNGIASVAEVVEYETQKELDKQREKKRNQTLEDLDIKEEDLVLEEEEK</sequence>
<dbReference type="EMBL" id="PIFK01000164">
    <property type="protein sequence ID" value="PTP12105.1"/>
    <property type="molecule type" value="Genomic_DNA"/>
</dbReference>
<name>A0A2T5DYE5_VIBSP</name>
<dbReference type="RefSeq" id="WP_108188528.1">
    <property type="nucleotide sequence ID" value="NZ_PIFK01000164.1"/>
</dbReference>
<proteinExistence type="predicted"/>
<evidence type="ECO:0000313" key="1">
    <source>
        <dbReference type="EMBL" id="PTP12105.1"/>
    </source>
</evidence>
<dbReference type="Proteomes" id="UP000244197">
    <property type="component" value="Unassembled WGS sequence"/>
</dbReference>
<protein>
    <submittedName>
        <fullName evidence="1">Uncharacterized protein</fullName>
    </submittedName>
</protein>
<organism evidence="1 2">
    <name type="scientific">Vibrio splendidus</name>
    <dbReference type="NCBI Taxonomy" id="29497"/>
    <lineage>
        <taxon>Bacteria</taxon>
        <taxon>Pseudomonadati</taxon>
        <taxon>Pseudomonadota</taxon>
        <taxon>Gammaproteobacteria</taxon>
        <taxon>Vibrionales</taxon>
        <taxon>Vibrionaceae</taxon>
        <taxon>Vibrio</taxon>
    </lineage>
</organism>
<comment type="caution">
    <text evidence="1">The sequence shown here is derived from an EMBL/GenBank/DDBJ whole genome shotgun (WGS) entry which is preliminary data.</text>
</comment>
<reference evidence="1 2" key="1">
    <citation type="submission" date="2017-11" db="EMBL/GenBank/DDBJ databases">
        <title>Population delineation of vibrios coincides with oyster pathogenicity.</title>
        <authorList>
            <person name="Bruto M."/>
            <person name="Labreuche Y."/>
            <person name="James A."/>
            <person name="Piel D."/>
            <person name="Chenivesse S."/>
            <person name="Petton B."/>
            <person name="Polz M.F."/>
            <person name="Le Roux F."/>
        </authorList>
    </citation>
    <scope>NUCLEOTIDE SEQUENCE [LARGE SCALE GENOMIC DNA]</scope>
    <source>
        <strain evidence="1 2">FF_144</strain>
    </source>
</reference>